<dbReference type="OMA" id="DTCQRTI"/>
<dbReference type="InterPro" id="IPR036236">
    <property type="entry name" value="Znf_C2H2_sf"/>
</dbReference>
<dbReference type="HOGENOM" id="CLU_032616_2_1_1"/>
<dbReference type="Pfam" id="PF12874">
    <property type="entry name" value="zf-met"/>
    <property type="match status" value="1"/>
</dbReference>
<dbReference type="OrthoDB" id="775260at2759"/>
<dbReference type="eggNOG" id="KOG1384">
    <property type="taxonomic scope" value="Eukaryota"/>
</dbReference>
<dbReference type="InterPro" id="IPR003604">
    <property type="entry name" value="Matrin/U1-like-C_Znf_C2H2"/>
</dbReference>
<name>B3S237_TRIAD</name>
<dbReference type="STRING" id="10228.B3S237"/>
<evidence type="ECO:0000256" key="1">
    <source>
        <dbReference type="ARBA" id="ARBA00005842"/>
    </source>
</evidence>
<dbReference type="PhylomeDB" id="B3S237"/>
<dbReference type="GeneID" id="6755170"/>
<dbReference type="GO" id="GO:0005524">
    <property type="term" value="F:ATP binding"/>
    <property type="evidence" value="ECO:0007669"/>
    <property type="project" value="UniProtKB-KW"/>
</dbReference>
<dbReference type="AlphaFoldDB" id="B3S237"/>
<evidence type="ECO:0000256" key="2">
    <source>
        <dbReference type="ARBA" id="ARBA00022679"/>
    </source>
</evidence>
<dbReference type="GO" id="GO:0003676">
    <property type="term" value="F:nucleic acid binding"/>
    <property type="evidence" value="ECO:0007669"/>
    <property type="project" value="InterPro"/>
</dbReference>
<reference evidence="6 7" key="1">
    <citation type="journal article" date="2008" name="Nature">
        <title>The Trichoplax genome and the nature of placozoans.</title>
        <authorList>
            <person name="Srivastava M."/>
            <person name="Begovic E."/>
            <person name="Chapman J."/>
            <person name="Putnam N.H."/>
            <person name="Hellsten U."/>
            <person name="Kawashima T."/>
            <person name="Kuo A."/>
            <person name="Mitros T."/>
            <person name="Salamov A."/>
            <person name="Carpenter M.L."/>
            <person name="Signorovitch A.Y."/>
            <person name="Moreno M.A."/>
            <person name="Kamm K."/>
            <person name="Grimwood J."/>
            <person name="Schmutz J."/>
            <person name="Shapiro H."/>
            <person name="Grigoriev I.V."/>
            <person name="Buss L.W."/>
            <person name="Schierwater B."/>
            <person name="Dellaporta S.L."/>
            <person name="Rokhsar D.S."/>
        </authorList>
    </citation>
    <scope>NUCLEOTIDE SEQUENCE [LARGE SCALE GENOMIC DNA]</scope>
    <source>
        <strain evidence="6 7">Grell-BS-1999</strain>
    </source>
</reference>
<dbReference type="SMART" id="SM00451">
    <property type="entry name" value="ZnF_U1"/>
    <property type="match status" value="1"/>
</dbReference>
<dbReference type="SUPFAM" id="SSF57667">
    <property type="entry name" value="beta-beta-alpha zinc fingers"/>
    <property type="match status" value="1"/>
</dbReference>
<proteinExistence type="inferred from homology"/>
<dbReference type="GO" id="GO:0008270">
    <property type="term" value="F:zinc ion binding"/>
    <property type="evidence" value="ECO:0007669"/>
    <property type="project" value="InterPro"/>
</dbReference>
<dbReference type="EMBL" id="DS985247">
    <property type="protein sequence ID" value="EDV23364.1"/>
    <property type="molecule type" value="Genomic_DNA"/>
</dbReference>
<protein>
    <recommendedName>
        <fullName evidence="5">U1-type domain-containing protein</fullName>
    </recommendedName>
</protein>
<sequence length="298" mass="34376">MKRQKLPIVVGGTNYYIEALLWDYLIKEENISADETNANDYQNKPLSDDTEKKSANSYEELKLLDPERAAMLHPNDTRKILRSLEIIKRNQVKHSSYIERQRQQPGGSFYSGPLRFSSAAIFLLECDQNVLDQKLDARCDEMIEKGLLRELYTFYQDWQVHSGSRPVNTEIGLFQSIGFKQFMPYLQLIEKEECSLDTKGPSDNVPAIYSFDVTPNSLKSEILERSVSITKALIEGKTPTESPVRKYTGYSEISNRLQRFTCDLCNVTVIGEKSWIAHKGSRRHRYSLRKIRRDSKSS</sequence>
<gene>
    <name evidence="6" type="ORF">TRIADDRAFT_57913</name>
</gene>
<organism evidence="6 7">
    <name type="scientific">Trichoplax adhaerens</name>
    <name type="common">Trichoplax reptans</name>
    <dbReference type="NCBI Taxonomy" id="10228"/>
    <lineage>
        <taxon>Eukaryota</taxon>
        <taxon>Metazoa</taxon>
        <taxon>Placozoa</taxon>
        <taxon>Uniplacotomia</taxon>
        <taxon>Trichoplacea</taxon>
        <taxon>Trichoplacidae</taxon>
        <taxon>Trichoplax</taxon>
    </lineage>
</organism>
<comment type="similarity">
    <text evidence="1">Belongs to the IPP transferase family.</text>
</comment>
<dbReference type="Gene3D" id="3.30.160.60">
    <property type="entry name" value="Classic Zinc Finger"/>
    <property type="match status" value="1"/>
</dbReference>
<dbReference type="Gene3D" id="3.40.50.300">
    <property type="entry name" value="P-loop containing nucleotide triphosphate hydrolases"/>
    <property type="match status" value="1"/>
</dbReference>
<dbReference type="CTD" id="6755170"/>
<keyword evidence="3" id="KW-0547">Nucleotide-binding</keyword>
<dbReference type="PANTHER" id="PTHR11088">
    <property type="entry name" value="TRNA DIMETHYLALLYLTRANSFERASE"/>
    <property type="match status" value="1"/>
</dbReference>
<dbReference type="Proteomes" id="UP000009022">
    <property type="component" value="Unassembled WGS sequence"/>
</dbReference>
<keyword evidence="7" id="KW-1185">Reference proteome</keyword>
<dbReference type="Pfam" id="PF01715">
    <property type="entry name" value="IPPT"/>
    <property type="match status" value="1"/>
</dbReference>
<accession>B3S237</accession>
<evidence type="ECO:0000256" key="4">
    <source>
        <dbReference type="ARBA" id="ARBA00022840"/>
    </source>
</evidence>
<dbReference type="FunCoup" id="B3S237">
    <property type="interactions" value="1800"/>
</dbReference>
<dbReference type="KEGG" id="tad:TRIADDRAFT_57913"/>
<keyword evidence="2" id="KW-0808">Transferase</keyword>
<dbReference type="InterPro" id="IPR027417">
    <property type="entry name" value="P-loop_NTPase"/>
</dbReference>
<dbReference type="GO" id="GO:0016740">
    <property type="term" value="F:transferase activity"/>
    <property type="evidence" value="ECO:0007669"/>
    <property type="project" value="UniProtKB-KW"/>
</dbReference>
<dbReference type="RefSeq" id="XP_002114274.1">
    <property type="nucleotide sequence ID" value="XM_002114238.1"/>
</dbReference>
<feature type="domain" description="U1-type" evidence="5">
    <location>
        <begin position="257"/>
        <end position="291"/>
    </location>
</feature>
<dbReference type="InterPro" id="IPR013087">
    <property type="entry name" value="Znf_C2H2_type"/>
</dbReference>
<evidence type="ECO:0000313" key="7">
    <source>
        <dbReference type="Proteomes" id="UP000009022"/>
    </source>
</evidence>
<evidence type="ECO:0000259" key="5">
    <source>
        <dbReference type="SMART" id="SM00451"/>
    </source>
</evidence>
<dbReference type="InterPro" id="IPR039657">
    <property type="entry name" value="Dimethylallyltransferase"/>
</dbReference>
<keyword evidence="4" id="KW-0067">ATP-binding</keyword>
<dbReference type="PANTHER" id="PTHR11088:SF89">
    <property type="entry name" value="TRNA DIMETHYLALLYLTRANSFERASE"/>
    <property type="match status" value="1"/>
</dbReference>
<evidence type="ECO:0000256" key="3">
    <source>
        <dbReference type="ARBA" id="ARBA00022741"/>
    </source>
</evidence>
<dbReference type="InParanoid" id="B3S237"/>
<evidence type="ECO:0000313" key="6">
    <source>
        <dbReference type="EMBL" id="EDV23364.1"/>
    </source>
</evidence>
<dbReference type="Gene3D" id="1.10.20.140">
    <property type="match status" value="1"/>
</dbReference>